<dbReference type="PANTHER" id="PTHR35333:SF3">
    <property type="entry name" value="BETA-LACTAMASE-TYPE TRANSPEPTIDASE FOLD CONTAINING PROTEIN"/>
    <property type="match status" value="1"/>
</dbReference>
<evidence type="ECO:0000313" key="3">
    <source>
        <dbReference type="Proteomes" id="UP000593735"/>
    </source>
</evidence>
<dbReference type="RefSeq" id="WP_194371695.1">
    <property type="nucleotide sequence ID" value="NZ_CP063767.1"/>
</dbReference>
<keyword evidence="3" id="KW-1185">Reference proteome</keyword>
<dbReference type="PANTHER" id="PTHR35333">
    <property type="entry name" value="BETA-LACTAMASE"/>
    <property type="match status" value="1"/>
</dbReference>
<dbReference type="EMBL" id="CP063767">
    <property type="protein sequence ID" value="QOY60873.1"/>
    <property type="molecule type" value="Genomic_DNA"/>
</dbReference>
<gene>
    <name evidence="2" type="ORF">INP52_01245</name>
</gene>
<evidence type="ECO:0000313" key="2">
    <source>
        <dbReference type="EMBL" id="QOY60873.1"/>
    </source>
</evidence>
<reference evidence="2 3" key="1">
    <citation type="submission" date="2020-10" db="EMBL/GenBank/DDBJ databases">
        <title>Olsenella immobilis sp.nov., isolated from the mud in a fermentation cellar used for the production of Chinese strong-flavoured liquor.</title>
        <authorList>
            <person name="Lu L."/>
        </authorList>
    </citation>
    <scope>NUCLEOTIDE SEQUENCE [LARGE SCALE GENOMIC DNA]</scope>
    <source>
        <strain evidence="2 3">LZLJ-2</strain>
    </source>
</reference>
<dbReference type="InterPro" id="IPR012338">
    <property type="entry name" value="Beta-lactam/transpept-like"/>
</dbReference>
<dbReference type="KEGG" id="tio:INP52_01245"/>
<dbReference type="GO" id="GO:0046677">
    <property type="term" value="P:response to antibiotic"/>
    <property type="evidence" value="ECO:0007669"/>
    <property type="project" value="InterPro"/>
</dbReference>
<dbReference type="SUPFAM" id="SSF56601">
    <property type="entry name" value="beta-lactamase/transpeptidase-like"/>
    <property type="match status" value="1"/>
</dbReference>
<name>A0A7S7RUS2_9ACTN</name>
<dbReference type="Gene3D" id="3.40.710.10">
    <property type="entry name" value="DD-peptidase/beta-lactamase superfamily"/>
    <property type="match status" value="1"/>
</dbReference>
<dbReference type="AlphaFoldDB" id="A0A7S7RUS2"/>
<sequence length="318" mass="34204">MRRPRGAHRTTRTSAAVLLGVLVVTAAALVLLLSTPRALLPDDEKASDSAIAGTEVLDRSIAPERNDSAVTTTSESGVTVTADESFLETDAFLLVNEEIASLTQDGTELGVVLLDLETGRGLTYDADTWRYPASCIKAAYCTMLLEDEDTRGEVSRELIEECLVDSSNDAYDALFTVYGLTAFSSWLIEHGAPEAGANALDHQYPSISAQELAVVWQEIWRFGTSGEPGALELTDYLGRTNYSPLGDLLREDGPREVWSKAGWYPQDEYDISATNDAGVVFSASGPYVLVVMTTISADLDALTPLIGALDAAHTEMSP</sequence>
<dbReference type="InterPro" id="IPR045155">
    <property type="entry name" value="Beta-lactam_cat"/>
</dbReference>
<protein>
    <submittedName>
        <fullName evidence="2">Serine hydrolase</fullName>
    </submittedName>
</protein>
<dbReference type="Pfam" id="PF13354">
    <property type="entry name" value="Beta-lactamase2"/>
    <property type="match status" value="1"/>
</dbReference>
<evidence type="ECO:0000259" key="1">
    <source>
        <dbReference type="Pfam" id="PF13354"/>
    </source>
</evidence>
<accession>A0A7S7RUS2</accession>
<feature type="domain" description="Beta-lactamase class A catalytic" evidence="1">
    <location>
        <begin position="156"/>
        <end position="293"/>
    </location>
</feature>
<dbReference type="InterPro" id="IPR000871">
    <property type="entry name" value="Beta-lactam_class-A"/>
</dbReference>
<dbReference type="Proteomes" id="UP000593735">
    <property type="component" value="Chromosome"/>
</dbReference>
<dbReference type="GO" id="GO:0008800">
    <property type="term" value="F:beta-lactamase activity"/>
    <property type="evidence" value="ECO:0007669"/>
    <property type="project" value="InterPro"/>
</dbReference>
<dbReference type="GO" id="GO:0030655">
    <property type="term" value="P:beta-lactam antibiotic catabolic process"/>
    <property type="evidence" value="ECO:0007669"/>
    <property type="project" value="InterPro"/>
</dbReference>
<organism evidence="2 3">
    <name type="scientific">Thermophilibacter immobilis</name>
    <dbReference type="NCBI Taxonomy" id="2779519"/>
    <lineage>
        <taxon>Bacteria</taxon>
        <taxon>Bacillati</taxon>
        <taxon>Actinomycetota</taxon>
        <taxon>Coriobacteriia</taxon>
        <taxon>Coriobacteriales</taxon>
        <taxon>Atopobiaceae</taxon>
        <taxon>Thermophilibacter</taxon>
    </lineage>
</organism>
<proteinExistence type="predicted"/>
<keyword evidence="2" id="KW-0378">Hydrolase</keyword>